<proteinExistence type="predicted"/>
<organism evidence="1 2">
    <name type="scientific">Amycolatopsis acidiphila</name>
    <dbReference type="NCBI Taxonomy" id="715473"/>
    <lineage>
        <taxon>Bacteria</taxon>
        <taxon>Bacillati</taxon>
        <taxon>Actinomycetota</taxon>
        <taxon>Actinomycetes</taxon>
        <taxon>Pseudonocardiales</taxon>
        <taxon>Pseudonocardiaceae</taxon>
        <taxon>Amycolatopsis</taxon>
    </lineage>
</organism>
<dbReference type="EMBL" id="VJZA01000001">
    <property type="protein sequence ID" value="TVT25894.1"/>
    <property type="molecule type" value="Genomic_DNA"/>
</dbReference>
<evidence type="ECO:0000313" key="2">
    <source>
        <dbReference type="Proteomes" id="UP000318578"/>
    </source>
</evidence>
<dbReference type="Proteomes" id="UP000318578">
    <property type="component" value="Unassembled WGS sequence"/>
</dbReference>
<reference evidence="1 2" key="1">
    <citation type="submission" date="2019-07" db="EMBL/GenBank/DDBJ databases">
        <title>New species of Amycolatopsis and Streptomyces.</title>
        <authorList>
            <person name="Duangmal K."/>
            <person name="Teo W.F.A."/>
            <person name="Lipun K."/>
        </authorList>
    </citation>
    <scope>NUCLEOTIDE SEQUENCE [LARGE SCALE GENOMIC DNA]</scope>
    <source>
        <strain evidence="1 2">JCM 30562</strain>
    </source>
</reference>
<protein>
    <submittedName>
        <fullName evidence="1">Uncharacterized protein</fullName>
    </submittedName>
</protein>
<comment type="caution">
    <text evidence="1">The sequence shown here is derived from an EMBL/GenBank/DDBJ whole genome shotgun (WGS) entry which is preliminary data.</text>
</comment>
<gene>
    <name evidence="1" type="ORF">FNH06_00160</name>
</gene>
<name>A0A558ANQ6_9PSEU</name>
<dbReference type="OrthoDB" id="4871005at2"/>
<sequence>MNPRRPVAGDAVIAVAAVAIRTGAKVAGNFAPLLRTERWPGPLRALAGTGFAYRQEATAQAIRWYHKAAPAIVRDVLDQLDLAGLVRDIVEESDLPELVRLATGSVATETARDLRIRTMTADETVSRWVGRVLSPGAGASAVGAPVGG</sequence>
<dbReference type="AlphaFoldDB" id="A0A558ANQ6"/>
<keyword evidence="2" id="KW-1185">Reference proteome</keyword>
<evidence type="ECO:0000313" key="1">
    <source>
        <dbReference type="EMBL" id="TVT25894.1"/>
    </source>
</evidence>
<dbReference type="RefSeq" id="WP_144631702.1">
    <property type="nucleotide sequence ID" value="NZ_BNAX01000008.1"/>
</dbReference>
<accession>A0A558ANQ6</accession>